<dbReference type="PANTHER" id="PTHR11358">
    <property type="entry name" value="ARGINASE/AGMATINASE"/>
    <property type="match status" value="1"/>
</dbReference>
<name>A0A9X2I3M8_9BACI</name>
<dbReference type="NCBIfam" id="TIGR01227">
    <property type="entry name" value="hutG"/>
    <property type="match status" value="1"/>
</dbReference>
<evidence type="ECO:0000256" key="6">
    <source>
        <dbReference type="PROSITE-ProRule" id="PRU00742"/>
    </source>
</evidence>
<dbReference type="GO" id="GO:0033389">
    <property type="term" value="P:putrescine biosynthetic process from arginine, via agmatine"/>
    <property type="evidence" value="ECO:0007669"/>
    <property type="project" value="TreeGrafter"/>
</dbReference>
<evidence type="ECO:0000313" key="9">
    <source>
        <dbReference type="Proteomes" id="UP001139150"/>
    </source>
</evidence>
<dbReference type="GO" id="GO:0008783">
    <property type="term" value="F:agmatinase activity"/>
    <property type="evidence" value="ECO:0007669"/>
    <property type="project" value="TreeGrafter"/>
</dbReference>
<dbReference type="Proteomes" id="UP001139150">
    <property type="component" value="Unassembled WGS sequence"/>
</dbReference>
<dbReference type="PIRSF" id="PIRSF036979">
    <property type="entry name" value="Arginase"/>
    <property type="match status" value="1"/>
</dbReference>
<keyword evidence="2 7" id="KW-0378">Hydrolase</keyword>
<dbReference type="RefSeq" id="WP_250096256.1">
    <property type="nucleotide sequence ID" value="NZ_JAKRYL010000008.1"/>
</dbReference>
<dbReference type="GO" id="GO:0050415">
    <property type="term" value="F:formimidoylglutamase activity"/>
    <property type="evidence" value="ECO:0007669"/>
    <property type="project" value="UniProtKB-UniRule"/>
</dbReference>
<dbReference type="EMBL" id="JAKRYL010000008">
    <property type="protein sequence ID" value="MCL7747352.1"/>
    <property type="molecule type" value="Genomic_DNA"/>
</dbReference>
<reference evidence="8" key="1">
    <citation type="submission" date="2022-02" db="EMBL/GenBank/DDBJ databases">
        <title>Halalkalibacter sp. nov. isolated from Lonar Lake, India.</title>
        <authorList>
            <person name="Joshi A."/>
            <person name="Thite S."/>
            <person name="Lodha T."/>
        </authorList>
    </citation>
    <scope>NUCLEOTIDE SEQUENCE</scope>
    <source>
        <strain evidence="8">MEB205</strain>
    </source>
</reference>
<dbReference type="Gene3D" id="3.40.800.10">
    <property type="entry name" value="Ureohydrolase domain"/>
    <property type="match status" value="1"/>
</dbReference>
<evidence type="ECO:0000256" key="7">
    <source>
        <dbReference type="RuleBase" id="RU003684"/>
    </source>
</evidence>
<proteinExistence type="inferred from homology"/>
<dbReference type="CDD" id="cd09990">
    <property type="entry name" value="Agmatinase-like"/>
    <property type="match status" value="1"/>
</dbReference>
<keyword evidence="1" id="KW-0479">Metal-binding</keyword>
<dbReference type="SUPFAM" id="SSF52768">
    <property type="entry name" value="Arginase/deacetylase"/>
    <property type="match status" value="1"/>
</dbReference>
<dbReference type="EC" id="3.5.3.8" evidence="5"/>
<dbReference type="InterPro" id="IPR023696">
    <property type="entry name" value="Ureohydrolase_dom_sf"/>
</dbReference>
<dbReference type="GO" id="GO:0019556">
    <property type="term" value="P:L-histidine catabolic process to glutamate and formamide"/>
    <property type="evidence" value="ECO:0007669"/>
    <property type="project" value="UniProtKB-UniRule"/>
</dbReference>
<evidence type="ECO:0000256" key="5">
    <source>
        <dbReference type="NCBIfam" id="TIGR01227"/>
    </source>
</evidence>
<keyword evidence="3" id="KW-0369">Histidine metabolism</keyword>
<accession>A0A9X2I3M8</accession>
<dbReference type="InterPro" id="IPR006035">
    <property type="entry name" value="Ureohydrolase"/>
</dbReference>
<dbReference type="PANTHER" id="PTHR11358:SF35">
    <property type="entry name" value="FORMIMIDOYLGLUTAMASE"/>
    <property type="match status" value="1"/>
</dbReference>
<evidence type="ECO:0000256" key="2">
    <source>
        <dbReference type="ARBA" id="ARBA00022801"/>
    </source>
</evidence>
<evidence type="ECO:0000256" key="4">
    <source>
        <dbReference type="ARBA" id="ARBA00023211"/>
    </source>
</evidence>
<comment type="caution">
    <text evidence="8">The sequence shown here is derived from an EMBL/GenBank/DDBJ whole genome shotgun (WGS) entry which is preliminary data.</text>
</comment>
<dbReference type="InterPro" id="IPR005923">
    <property type="entry name" value="HutG"/>
</dbReference>
<dbReference type="AlphaFoldDB" id="A0A9X2I3M8"/>
<organism evidence="8 9">
    <name type="scientific">Halalkalibacter alkaliphilus</name>
    <dbReference type="NCBI Taxonomy" id="2917993"/>
    <lineage>
        <taxon>Bacteria</taxon>
        <taxon>Bacillati</taxon>
        <taxon>Bacillota</taxon>
        <taxon>Bacilli</taxon>
        <taxon>Bacillales</taxon>
        <taxon>Bacillaceae</taxon>
        <taxon>Halalkalibacter</taxon>
    </lineage>
</organism>
<gene>
    <name evidence="8" type="primary">hutG</name>
    <name evidence="8" type="ORF">MF646_09495</name>
</gene>
<dbReference type="PROSITE" id="PS01053">
    <property type="entry name" value="ARGINASE_1"/>
    <property type="match status" value="1"/>
</dbReference>
<dbReference type="InterPro" id="IPR020855">
    <property type="entry name" value="Ureohydrolase_Mn_BS"/>
</dbReference>
<dbReference type="GO" id="GO:0046872">
    <property type="term" value="F:metal ion binding"/>
    <property type="evidence" value="ECO:0007669"/>
    <property type="project" value="UniProtKB-KW"/>
</dbReference>
<dbReference type="PROSITE" id="PS51409">
    <property type="entry name" value="ARGINASE_2"/>
    <property type="match status" value="1"/>
</dbReference>
<evidence type="ECO:0000256" key="1">
    <source>
        <dbReference type="ARBA" id="ARBA00022723"/>
    </source>
</evidence>
<keyword evidence="9" id="KW-1185">Reference proteome</keyword>
<dbReference type="Pfam" id="PF00491">
    <property type="entry name" value="Arginase"/>
    <property type="match status" value="1"/>
</dbReference>
<keyword evidence="4" id="KW-0464">Manganese</keyword>
<evidence type="ECO:0000313" key="8">
    <source>
        <dbReference type="EMBL" id="MCL7747352.1"/>
    </source>
</evidence>
<evidence type="ECO:0000256" key="3">
    <source>
        <dbReference type="ARBA" id="ARBA00022808"/>
    </source>
</evidence>
<comment type="similarity">
    <text evidence="6 7">Belongs to the arginase family.</text>
</comment>
<sequence length="321" mass="35354">MKPFPYLQKANTSFTDREVTKIGDLMKEWDGETIRGVGLIGAHLSKSSISHSGACFAPGTIRKALSGYSTYSVEENIDLANWIIQDLGDISMHITDVIQSQNRIYETVQQLLKEHSSWLPVVLGGDNSITYPSIKGFKEAKGEVGVLQFDAHHDVRNLEDGGPSNGTPFRSLLETKTIKGTNLVQVGIRDFSNSKPYHDYVNKHGVTVYTMKDVRQASMKELMESSLKKLEQSVDSIYVSVDMDVIDQAQAPGCPAIGPGGMDAVDLFEAISYLGEHPMVKGLEIVEVDPTVDFRDMTSRVAAHVILNFLKGKQRGGLTFD</sequence>
<protein>
    <recommendedName>
        <fullName evidence="5">Formimidoylglutamase</fullName>
        <ecNumber evidence="5">3.5.3.8</ecNumber>
    </recommendedName>
</protein>